<keyword evidence="6 9" id="KW-0067">ATP-binding</keyword>
<feature type="binding site" evidence="9">
    <location>
        <position position="188"/>
    </location>
    <ligand>
        <name>L-aspartate</name>
        <dbReference type="ChEBI" id="CHEBI:29991"/>
    </ligand>
</feature>
<reference evidence="11" key="2">
    <citation type="submission" date="2020-09" db="EMBL/GenBank/DDBJ databases">
        <authorList>
            <person name="Sun Q."/>
            <person name="Ohkuma M."/>
        </authorList>
    </citation>
    <scope>NUCLEOTIDE SEQUENCE</scope>
    <source>
        <strain evidence="11">JCM 3051</strain>
    </source>
</reference>
<dbReference type="SUPFAM" id="SSF55681">
    <property type="entry name" value="Class II aaRS and biotin synthetases"/>
    <property type="match status" value="1"/>
</dbReference>
<comment type="catalytic activity">
    <reaction evidence="9">
        <text>tRNA(Asx) + L-aspartate + ATP = L-aspartyl-tRNA(Asx) + AMP + diphosphate</text>
        <dbReference type="Rhea" id="RHEA:18349"/>
        <dbReference type="Rhea" id="RHEA-COMP:9710"/>
        <dbReference type="Rhea" id="RHEA-COMP:9711"/>
        <dbReference type="ChEBI" id="CHEBI:29991"/>
        <dbReference type="ChEBI" id="CHEBI:30616"/>
        <dbReference type="ChEBI" id="CHEBI:33019"/>
        <dbReference type="ChEBI" id="CHEBI:78442"/>
        <dbReference type="ChEBI" id="CHEBI:78516"/>
        <dbReference type="ChEBI" id="CHEBI:456215"/>
        <dbReference type="EC" id="6.1.1.23"/>
    </reaction>
</comment>
<evidence type="ECO:0000313" key="12">
    <source>
        <dbReference type="Proteomes" id="UP000655589"/>
    </source>
</evidence>
<dbReference type="SUPFAM" id="SSF50249">
    <property type="entry name" value="Nucleic acid-binding proteins"/>
    <property type="match status" value="1"/>
</dbReference>
<dbReference type="GO" id="GO:0004815">
    <property type="term" value="F:aspartate-tRNA ligase activity"/>
    <property type="evidence" value="ECO:0007669"/>
    <property type="project" value="UniProtKB-UniRule"/>
</dbReference>
<dbReference type="InterPro" id="IPR004365">
    <property type="entry name" value="NA-bd_OB_tRNA"/>
</dbReference>
<dbReference type="PANTHER" id="PTHR43450">
    <property type="entry name" value="ASPARTYL-TRNA SYNTHETASE"/>
    <property type="match status" value="1"/>
</dbReference>
<dbReference type="AlphaFoldDB" id="A0A8H9GP48"/>
<dbReference type="EMBL" id="BMPT01000022">
    <property type="protein sequence ID" value="GGM40996.1"/>
    <property type="molecule type" value="Genomic_DNA"/>
</dbReference>
<dbReference type="InterPro" id="IPR006195">
    <property type="entry name" value="aa-tRNA-synth_II"/>
</dbReference>
<keyword evidence="3 9" id="KW-0963">Cytoplasm</keyword>
<feature type="binding site" evidence="9">
    <location>
        <position position="231"/>
    </location>
    <ligand>
        <name>L-aspartate</name>
        <dbReference type="ChEBI" id="CHEBI:29991"/>
    </ligand>
</feature>
<dbReference type="PROSITE" id="PS50862">
    <property type="entry name" value="AA_TRNA_LIGASE_II"/>
    <property type="match status" value="1"/>
</dbReference>
<reference evidence="11" key="1">
    <citation type="journal article" date="2014" name="Int. J. Syst. Evol. Microbiol.">
        <title>Complete genome sequence of Corynebacterium casei LMG S-19264T (=DSM 44701T), isolated from a smear-ripened cheese.</title>
        <authorList>
            <consortium name="US DOE Joint Genome Institute (JGI-PGF)"/>
            <person name="Walter F."/>
            <person name="Albersmeier A."/>
            <person name="Kalinowski J."/>
            <person name="Ruckert C."/>
        </authorList>
    </citation>
    <scope>NUCLEOTIDE SEQUENCE</scope>
    <source>
        <strain evidence="11">JCM 3051</strain>
    </source>
</reference>
<comment type="similarity">
    <text evidence="2 9">Belongs to the class-II aminoacyl-tRNA synthetase family. Type 2 subfamily.</text>
</comment>
<dbReference type="InterPro" id="IPR004523">
    <property type="entry name" value="Asp-tRNA_synthase_2"/>
</dbReference>
<feature type="binding site" evidence="9">
    <location>
        <begin position="420"/>
        <end position="423"/>
    </location>
    <ligand>
        <name>ATP</name>
        <dbReference type="ChEBI" id="CHEBI:30616"/>
    </ligand>
</feature>
<evidence type="ECO:0000256" key="5">
    <source>
        <dbReference type="ARBA" id="ARBA00022741"/>
    </source>
</evidence>
<evidence type="ECO:0000256" key="4">
    <source>
        <dbReference type="ARBA" id="ARBA00022598"/>
    </source>
</evidence>
<dbReference type="RefSeq" id="WP_171103084.1">
    <property type="nucleotide sequence ID" value="NZ_BMPT01000022.1"/>
</dbReference>
<feature type="binding site" evidence="9">
    <location>
        <position position="375"/>
    </location>
    <ligand>
        <name>L-aspartate</name>
        <dbReference type="ChEBI" id="CHEBI:29991"/>
    </ligand>
</feature>
<feature type="binding site" evidence="9">
    <location>
        <position position="372"/>
    </location>
    <ligand>
        <name>ATP</name>
        <dbReference type="ChEBI" id="CHEBI:30616"/>
    </ligand>
</feature>
<dbReference type="Pfam" id="PF00152">
    <property type="entry name" value="tRNA-synt_2"/>
    <property type="match status" value="1"/>
</dbReference>
<feature type="binding site" evidence="9">
    <location>
        <position position="379"/>
    </location>
    <ligand>
        <name>L-aspartate</name>
        <dbReference type="ChEBI" id="CHEBI:29991"/>
    </ligand>
</feature>
<evidence type="ECO:0000256" key="9">
    <source>
        <dbReference type="HAMAP-Rule" id="MF_02075"/>
    </source>
</evidence>
<keyword evidence="5 9" id="KW-0547">Nucleotide-binding</keyword>
<gene>
    <name evidence="11" type="primary">aspC</name>
    <name evidence="9" type="synonym">aspS</name>
    <name evidence="11" type="ORF">GCM10010102_40610</name>
</gene>
<keyword evidence="8 9" id="KW-0030">Aminoacyl-tRNA synthetase</keyword>
<sequence>MRPPLETPPPSSGPLAGSTLVRTLAADLPAVPPGSAVRLQGWVHRRRELATVTFLVLRDRTGMAQVVVRAADGSQQVPPEETTVEVIGTVVPNPHAPSGVEVVGRQDAGLRIEPLTDAAETPPVELWRPTLAASLPTQLDHAAVAWRHPVRKAHGEIAAASLRGFRDTLDAAGFTEVCTPKLVGTATESGANVFAVDYFGRSAYLAQSPQFYKQQLVGVFERVYEVGPVFRAEPHDTVRHLAEYRSLDVELGFVRDHRDVLAVLRDVLAGMAEAVRGSAGAVRLGARVPDVPAQIPVIHFAEALELVGAPADEPDLAPEHERALGEWALAEHGSDFLAVEGYPLAKRPFYTHPEPGSARWSNSFDLLFRGLELVTGGQRLHRYGDYVAAIRARGEDPASYDAYLAAFRHGMPPHGGFAIGLERWVARLVEAANIREVTPFPRDLHRLTP</sequence>
<evidence type="ECO:0000256" key="2">
    <source>
        <dbReference type="ARBA" id="ARBA00005312"/>
    </source>
</evidence>
<comment type="subcellular location">
    <subcellularLocation>
        <location evidence="1 9">Cytoplasm</location>
    </subcellularLocation>
</comment>
<feature type="binding site" evidence="9">
    <location>
        <begin position="239"/>
        <end position="241"/>
    </location>
    <ligand>
        <name>ATP</name>
        <dbReference type="ChEBI" id="CHEBI:30616"/>
    </ligand>
</feature>
<evidence type="ECO:0000256" key="7">
    <source>
        <dbReference type="ARBA" id="ARBA00022917"/>
    </source>
</evidence>
<comment type="subunit">
    <text evidence="9">Homodimer.</text>
</comment>
<dbReference type="Gene3D" id="3.30.930.10">
    <property type="entry name" value="Bira Bifunctional Protein, Domain 2"/>
    <property type="match status" value="1"/>
</dbReference>
<evidence type="ECO:0000313" key="11">
    <source>
        <dbReference type="EMBL" id="GGM40996.1"/>
    </source>
</evidence>
<proteinExistence type="inferred from homology"/>
<dbReference type="HAMAP" id="MF_02075">
    <property type="entry name" value="Asp_tRNA_synth_type2"/>
    <property type="match status" value="1"/>
</dbReference>
<dbReference type="NCBIfam" id="NF003483">
    <property type="entry name" value="PRK05159.1"/>
    <property type="match status" value="1"/>
</dbReference>
<dbReference type="InterPro" id="IPR004364">
    <property type="entry name" value="Aa-tRNA-synt_II"/>
</dbReference>
<comment type="function">
    <text evidence="9">Aspartyl-tRNA synthetase with relaxed tRNA specificity since it is able to aspartylate not only its cognate tRNA(Asp) but also tRNA(Asn). Reaction proceeds in two steps: L-aspartate is first activated by ATP to form Asp-AMP and then transferred to the acceptor end of tRNA(Asp/Asn).</text>
</comment>
<dbReference type="Pfam" id="PF01336">
    <property type="entry name" value="tRNA_anti-codon"/>
    <property type="match status" value="1"/>
</dbReference>
<dbReference type="GO" id="GO:0003723">
    <property type="term" value="F:RNA binding"/>
    <property type="evidence" value="ECO:0007669"/>
    <property type="project" value="TreeGrafter"/>
</dbReference>
<dbReference type="Gene3D" id="2.40.50.140">
    <property type="entry name" value="Nucleic acid-binding proteins"/>
    <property type="match status" value="1"/>
</dbReference>
<comment type="caution">
    <text evidence="11">The sequence shown here is derived from an EMBL/GenBank/DDBJ whole genome shotgun (WGS) entry which is preliminary data.</text>
</comment>
<dbReference type="GO" id="GO:0005829">
    <property type="term" value="C:cytosol"/>
    <property type="evidence" value="ECO:0007669"/>
    <property type="project" value="TreeGrafter"/>
</dbReference>
<dbReference type="InterPro" id="IPR002312">
    <property type="entry name" value="Asp/Asn-tRNA-synth_IIb"/>
</dbReference>
<feature type="domain" description="Aminoacyl-transfer RNA synthetases class-II family profile" evidence="10">
    <location>
        <begin position="165"/>
        <end position="449"/>
    </location>
</feature>
<feature type="region of interest" description="Aspartate" evidence="9">
    <location>
        <begin position="210"/>
        <end position="213"/>
    </location>
</feature>
<organism evidence="11 12">
    <name type="scientific">Promicromonospora citrea</name>
    <dbReference type="NCBI Taxonomy" id="43677"/>
    <lineage>
        <taxon>Bacteria</taxon>
        <taxon>Bacillati</taxon>
        <taxon>Actinomycetota</taxon>
        <taxon>Actinomycetes</taxon>
        <taxon>Micrococcales</taxon>
        <taxon>Promicromonosporaceae</taxon>
        <taxon>Promicromonospora</taxon>
    </lineage>
</organism>
<dbReference type="InterPro" id="IPR045864">
    <property type="entry name" value="aa-tRNA-synth_II/BPL/LPL"/>
</dbReference>
<feature type="binding site" evidence="9">
    <location>
        <begin position="231"/>
        <end position="233"/>
    </location>
    <ligand>
        <name>ATP</name>
        <dbReference type="ChEBI" id="CHEBI:30616"/>
    </ligand>
</feature>
<dbReference type="GO" id="GO:0050560">
    <property type="term" value="F:aspartate-tRNA(Asn) ligase activity"/>
    <property type="evidence" value="ECO:0007669"/>
    <property type="project" value="UniProtKB-EC"/>
</dbReference>
<evidence type="ECO:0000256" key="1">
    <source>
        <dbReference type="ARBA" id="ARBA00004496"/>
    </source>
</evidence>
<dbReference type="GO" id="GO:0005524">
    <property type="term" value="F:ATP binding"/>
    <property type="evidence" value="ECO:0007669"/>
    <property type="project" value="UniProtKB-UniRule"/>
</dbReference>
<dbReference type="EC" id="6.1.1.23" evidence="9"/>
<keyword evidence="7 9" id="KW-0648">Protein biosynthesis</keyword>
<dbReference type="PANTHER" id="PTHR43450:SF1">
    <property type="entry name" value="ASPARTATE--TRNA LIGASE, CYTOPLASMIC"/>
    <property type="match status" value="1"/>
</dbReference>
<dbReference type="PRINTS" id="PR01042">
    <property type="entry name" value="TRNASYNTHASP"/>
</dbReference>
<evidence type="ECO:0000256" key="3">
    <source>
        <dbReference type="ARBA" id="ARBA00022490"/>
    </source>
</evidence>
<name>A0A8H9GP48_9MICO</name>
<feature type="site" description="Important for tRNA non-discrimination" evidence="9">
    <location>
        <position position="97"/>
    </location>
</feature>
<dbReference type="GO" id="GO:0017101">
    <property type="term" value="C:aminoacyl-tRNA synthetase multienzyme complex"/>
    <property type="evidence" value="ECO:0007669"/>
    <property type="project" value="TreeGrafter"/>
</dbReference>
<accession>A0A8H9GP48</accession>
<evidence type="ECO:0000256" key="8">
    <source>
        <dbReference type="ARBA" id="ARBA00023146"/>
    </source>
</evidence>
<dbReference type="GO" id="GO:0006422">
    <property type="term" value="P:aspartyl-tRNA aminoacylation"/>
    <property type="evidence" value="ECO:0007669"/>
    <property type="project" value="UniProtKB-UniRule"/>
</dbReference>
<dbReference type="InterPro" id="IPR012340">
    <property type="entry name" value="NA-bd_OB-fold"/>
</dbReference>
<dbReference type="Proteomes" id="UP000655589">
    <property type="component" value="Unassembled WGS sequence"/>
</dbReference>
<evidence type="ECO:0000259" key="10">
    <source>
        <dbReference type="PROSITE" id="PS50862"/>
    </source>
</evidence>
<keyword evidence="4 9" id="KW-0436">Ligase</keyword>
<protein>
    <recommendedName>
        <fullName evidence="9">Aspartate--tRNA(Asp/Asn) ligase</fullName>
        <ecNumber evidence="9">6.1.1.23</ecNumber>
    </recommendedName>
    <alternativeName>
        <fullName evidence="9">Aspartyl-tRNA synthetase</fullName>
        <shortName evidence="9">AspRS</shortName>
    </alternativeName>
    <alternativeName>
        <fullName evidence="9">Non-discriminating aspartyl-tRNA synthetase</fullName>
        <shortName evidence="9">ND-AspRS</shortName>
    </alternativeName>
</protein>
<evidence type="ECO:0000256" key="6">
    <source>
        <dbReference type="ARBA" id="ARBA00022840"/>
    </source>
</evidence>
<keyword evidence="12" id="KW-1185">Reference proteome</keyword>